<evidence type="ECO:0000313" key="2">
    <source>
        <dbReference type="Proteomes" id="UP000317940"/>
    </source>
</evidence>
<dbReference type="Proteomes" id="UP000317940">
    <property type="component" value="Unassembled WGS sequence"/>
</dbReference>
<protein>
    <submittedName>
        <fullName evidence="1">Uncharacterized protein</fullName>
    </submittedName>
</protein>
<name>A0A561TW51_9ACTN</name>
<organism evidence="1 2">
    <name type="scientific">Kitasatospora viridis</name>
    <dbReference type="NCBI Taxonomy" id="281105"/>
    <lineage>
        <taxon>Bacteria</taxon>
        <taxon>Bacillati</taxon>
        <taxon>Actinomycetota</taxon>
        <taxon>Actinomycetes</taxon>
        <taxon>Kitasatosporales</taxon>
        <taxon>Streptomycetaceae</taxon>
        <taxon>Kitasatospora</taxon>
    </lineage>
</organism>
<evidence type="ECO:0000313" key="1">
    <source>
        <dbReference type="EMBL" id="TWF91346.1"/>
    </source>
</evidence>
<proteinExistence type="predicted"/>
<gene>
    <name evidence="1" type="ORF">FHX73_12458</name>
</gene>
<comment type="caution">
    <text evidence="1">The sequence shown here is derived from an EMBL/GenBank/DDBJ whole genome shotgun (WGS) entry which is preliminary data.</text>
</comment>
<keyword evidence="2" id="KW-1185">Reference proteome</keyword>
<reference evidence="1 2" key="1">
    <citation type="submission" date="2019-06" db="EMBL/GenBank/DDBJ databases">
        <title>Sequencing the genomes of 1000 actinobacteria strains.</title>
        <authorList>
            <person name="Klenk H.-P."/>
        </authorList>
    </citation>
    <scope>NUCLEOTIDE SEQUENCE [LARGE SCALE GENOMIC DNA]</scope>
    <source>
        <strain evidence="1 2">DSM 44826</strain>
    </source>
</reference>
<dbReference type="AlphaFoldDB" id="A0A561TW51"/>
<dbReference type="EMBL" id="VIWT01000002">
    <property type="protein sequence ID" value="TWF91346.1"/>
    <property type="molecule type" value="Genomic_DNA"/>
</dbReference>
<sequence length="193" mass="20772">MIAAVTVGLCLGLVLFVRAWSGKPYPVADPTATAHRLDGRTQAVYDAMALPPVHLETPWGHNDISTDNSACGMRGIRAWINKSDGGWRPEPNTYAIVEDWKVADVTRPTAQAALQRAQQALTTHGWTVVSYDPDSAHLVLHPPAPAGDTVDVAFDSLDHIEVTATSECVTAVLPAFPDMWTLPSPSAPSQLRN</sequence>
<accession>A0A561TW51</accession>